<dbReference type="Pfam" id="PF05005">
    <property type="entry name" value="Ocnus"/>
    <property type="match status" value="1"/>
</dbReference>
<accession>A0ABN8IB64</accession>
<dbReference type="PANTHER" id="PTHR12258:SF5">
    <property type="entry name" value="BCDNA.GH02250-RELATED"/>
    <property type="match status" value="1"/>
</dbReference>
<evidence type="ECO:0000313" key="5">
    <source>
        <dbReference type="EMBL" id="CAH2049896.1"/>
    </source>
</evidence>
<sequence length="152" mass="17227">MIKGSTYCLRNFESFFNLSSILGATLKHSRRKMSHAGPLDSIPKVDIDKAGIFKYILLKVYNKNDQEASVTIVRGYAHCNYHSDIYDEVQEKLSPLECEVLGGGRISHDSDFKRIKIYGYSQGYGKADHEVTAKIIKDSYPKYTITISDEGY</sequence>
<gene>
    <name evidence="5" type="ORF">IPOD504_LOCUS7081</name>
</gene>
<dbReference type="EMBL" id="OW152814">
    <property type="protein sequence ID" value="CAH2049896.1"/>
    <property type="molecule type" value="Genomic_DNA"/>
</dbReference>
<name>A0ABN8IB64_9NEOP</name>
<protein>
    <recommendedName>
        <fullName evidence="7">Sex-regulated protein janus-A</fullName>
    </recommendedName>
</protein>
<keyword evidence="4" id="KW-0726">Sexual differentiation</keyword>
<keyword evidence="6" id="KW-1185">Reference proteome</keyword>
<dbReference type="PANTHER" id="PTHR12258">
    <property type="entry name" value="JANUS-A/JANUS-B"/>
    <property type="match status" value="1"/>
</dbReference>
<feature type="non-terminal residue" evidence="5">
    <location>
        <position position="152"/>
    </location>
</feature>
<organism evidence="5 6">
    <name type="scientific">Iphiclides podalirius</name>
    <name type="common">scarce swallowtail</name>
    <dbReference type="NCBI Taxonomy" id="110791"/>
    <lineage>
        <taxon>Eukaryota</taxon>
        <taxon>Metazoa</taxon>
        <taxon>Ecdysozoa</taxon>
        <taxon>Arthropoda</taxon>
        <taxon>Hexapoda</taxon>
        <taxon>Insecta</taxon>
        <taxon>Pterygota</taxon>
        <taxon>Neoptera</taxon>
        <taxon>Endopterygota</taxon>
        <taxon>Lepidoptera</taxon>
        <taxon>Glossata</taxon>
        <taxon>Ditrysia</taxon>
        <taxon>Papilionoidea</taxon>
        <taxon>Papilionidae</taxon>
        <taxon>Papilioninae</taxon>
        <taxon>Iphiclides</taxon>
    </lineage>
</organism>
<evidence type="ECO:0008006" key="7">
    <source>
        <dbReference type="Google" id="ProtNLM"/>
    </source>
</evidence>
<keyword evidence="3" id="KW-0221">Differentiation</keyword>
<evidence type="ECO:0000313" key="6">
    <source>
        <dbReference type="Proteomes" id="UP000837857"/>
    </source>
</evidence>
<dbReference type="SUPFAM" id="SSF143724">
    <property type="entry name" value="PHP14-like"/>
    <property type="match status" value="1"/>
</dbReference>
<dbReference type="Gene3D" id="3.50.20.20">
    <property type="entry name" value="Janus/Ocnus"/>
    <property type="match status" value="1"/>
</dbReference>
<dbReference type="InterPro" id="IPR038596">
    <property type="entry name" value="Janus_sf"/>
</dbReference>
<dbReference type="Proteomes" id="UP000837857">
    <property type="component" value="Chromosome 2"/>
</dbReference>
<dbReference type="InterPro" id="IPR007702">
    <property type="entry name" value="Janus"/>
</dbReference>
<evidence type="ECO:0000256" key="2">
    <source>
        <dbReference type="ARBA" id="ARBA00010971"/>
    </source>
</evidence>
<evidence type="ECO:0000256" key="1">
    <source>
        <dbReference type="ARBA" id="ARBA00002508"/>
    </source>
</evidence>
<comment type="function">
    <text evidence="1">JanA and janB regulate somatic sex differentiation.</text>
</comment>
<evidence type="ECO:0000256" key="4">
    <source>
        <dbReference type="ARBA" id="ARBA00022928"/>
    </source>
</evidence>
<proteinExistence type="inferred from homology"/>
<comment type="similarity">
    <text evidence="2">Belongs to the janus family.</text>
</comment>
<reference evidence="5" key="1">
    <citation type="submission" date="2022-03" db="EMBL/GenBank/DDBJ databases">
        <authorList>
            <person name="Martin H S."/>
        </authorList>
    </citation>
    <scope>NUCLEOTIDE SEQUENCE</scope>
</reference>
<evidence type="ECO:0000256" key="3">
    <source>
        <dbReference type="ARBA" id="ARBA00022782"/>
    </source>
</evidence>